<feature type="transmembrane region" description="Helical" evidence="7">
    <location>
        <begin position="6"/>
        <end position="22"/>
    </location>
</feature>
<keyword evidence="4 7" id="KW-0812">Transmembrane</keyword>
<sequence length="392" mass="41930">MAHFTTYLALFTGALLASYFVAHKLRLPVIPVYILAGIGVSLFVHAGETKVFEALGVILLLFYIGLEFSLAEMEKNFKNILSVGIVDLTLNLFPLWAVSAALGFDPFTAFVLAVILYPSSSAIVSKLLIDLKKLANPEVEPVLAILVFEDIAAATLLAVLVNISTTGSADPVTVLKVVIKIALFIFFAVVFIKNFNKVVDVVIGKYGTATEFLVLLVGTVLFAFVEVAMGFGLSEAIGAFAAGTLFAETSHKESVEQVVIPYRDLFGALFFLTFGISIDLSKMEASLIVPLGVLIVASFATKLLTGVAAGKLYGLSLKRGVSAGLMLLPRGEFSILVAATVPKLVPITAVYVLASSILGSFAVKESGKILNLLFRKKKKRKSRLSKSQLLGD</sequence>
<evidence type="ECO:0000313" key="10">
    <source>
        <dbReference type="Proteomes" id="UP000006362"/>
    </source>
</evidence>
<feature type="transmembrane region" description="Helical" evidence="7">
    <location>
        <begin position="141"/>
        <end position="161"/>
    </location>
</feature>
<evidence type="ECO:0000256" key="1">
    <source>
        <dbReference type="ARBA" id="ARBA00004141"/>
    </source>
</evidence>
<dbReference type="InterPro" id="IPR038770">
    <property type="entry name" value="Na+/solute_symporter_sf"/>
</dbReference>
<dbReference type="GO" id="GO:0015297">
    <property type="term" value="F:antiporter activity"/>
    <property type="evidence" value="ECO:0007669"/>
    <property type="project" value="InterPro"/>
</dbReference>
<dbReference type="InterPro" id="IPR006153">
    <property type="entry name" value="Cation/H_exchanger_TM"/>
</dbReference>
<dbReference type="HOGENOM" id="CLU_005126_4_0_0"/>
<dbReference type="GO" id="GO:1902600">
    <property type="term" value="P:proton transmembrane transport"/>
    <property type="evidence" value="ECO:0007669"/>
    <property type="project" value="InterPro"/>
</dbReference>
<dbReference type="EMBL" id="CP002444">
    <property type="protein sequence ID" value="ADU96385.1"/>
    <property type="molecule type" value="Genomic_DNA"/>
</dbReference>
<feature type="transmembrane region" description="Helical" evidence="7">
    <location>
        <begin position="212"/>
        <end position="240"/>
    </location>
</feature>
<dbReference type="STRING" id="648996.Theam_0413"/>
<keyword evidence="10" id="KW-1185">Reference proteome</keyword>
<dbReference type="Pfam" id="PF00999">
    <property type="entry name" value="Na_H_Exchanger"/>
    <property type="match status" value="1"/>
</dbReference>
<reference evidence="9" key="1">
    <citation type="submission" date="2011-01" db="EMBL/GenBank/DDBJ databases">
        <title>Complete sequence of chromosome of Thermovibrio ammonificans HB-1.</title>
        <authorList>
            <consortium name="US DOE Joint Genome Institute"/>
            <person name="Lucas S."/>
            <person name="Copeland A."/>
            <person name="Lapidus A."/>
            <person name="Cheng J.-F."/>
            <person name="Goodwin L."/>
            <person name="Pitluck S."/>
            <person name="Davenport K."/>
            <person name="Detter J.C."/>
            <person name="Han C."/>
            <person name="Tapia R."/>
            <person name="Land M."/>
            <person name="Hauser L."/>
            <person name="Kyrpides N."/>
            <person name="Ivanova N."/>
            <person name="Ovchinnikova G."/>
            <person name="Vetriani C."/>
            <person name="Woyke T."/>
        </authorList>
    </citation>
    <scope>NUCLEOTIDE SEQUENCE [LARGE SCALE GENOMIC DNA]</scope>
    <source>
        <strain evidence="9">HB-1</strain>
    </source>
</reference>
<dbReference type="Gene3D" id="1.20.1530.20">
    <property type="match status" value="1"/>
</dbReference>
<evidence type="ECO:0000256" key="6">
    <source>
        <dbReference type="ARBA" id="ARBA00023136"/>
    </source>
</evidence>
<evidence type="ECO:0000256" key="7">
    <source>
        <dbReference type="SAM" id="Phobius"/>
    </source>
</evidence>
<protein>
    <submittedName>
        <fullName evidence="9">Sodium/hydrogen exchanger</fullName>
    </submittedName>
</protein>
<feature type="transmembrane region" description="Helical" evidence="7">
    <location>
        <begin position="333"/>
        <end position="354"/>
    </location>
</feature>
<keyword evidence="3" id="KW-0813">Transport</keyword>
<feature type="transmembrane region" description="Helical" evidence="7">
    <location>
        <begin position="110"/>
        <end position="129"/>
    </location>
</feature>
<evidence type="ECO:0000256" key="3">
    <source>
        <dbReference type="ARBA" id="ARBA00022448"/>
    </source>
</evidence>
<accession>E8T4X3</accession>
<feature type="transmembrane region" description="Helical" evidence="7">
    <location>
        <begin position="29"/>
        <end position="46"/>
    </location>
</feature>
<feature type="domain" description="Cation/H+ exchanger transmembrane" evidence="8">
    <location>
        <begin position="14"/>
        <end position="361"/>
    </location>
</feature>
<dbReference type="OrthoDB" id="9781411at2"/>
<keyword evidence="5 7" id="KW-1133">Transmembrane helix</keyword>
<keyword evidence="6 7" id="KW-0472">Membrane</keyword>
<comment type="subcellular location">
    <subcellularLocation>
        <location evidence="1">Membrane</location>
        <topology evidence="1">Multi-pass membrane protein</topology>
    </subcellularLocation>
</comment>
<dbReference type="AlphaFoldDB" id="E8T4X3"/>
<name>E8T4X3_THEA1</name>
<dbReference type="Proteomes" id="UP000006362">
    <property type="component" value="Chromosome"/>
</dbReference>
<gene>
    <name evidence="9" type="ordered locus">Theam_0413</name>
</gene>
<evidence type="ECO:0000256" key="4">
    <source>
        <dbReference type="ARBA" id="ARBA00022692"/>
    </source>
</evidence>
<feature type="transmembrane region" description="Helical" evidence="7">
    <location>
        <begin position="287"/>
        <end position="313"/>
    </location>
</feature>
<evidence type="ECO:0000256" key="5">
    <source>
        <dbReference type="ARBA" id="ARBA00022989"/>
    </source>
</evidence>
<evidence type="ECO:0000259" key="8">
    <source>
        <dbReference type="Pfam" id="PF00999"/>
    </source>
</evidence>
<evidence type="ECO:0000256" key="2">
    <source>
        <dbReference type="ARBA" id="ARBA00005551"/>
    </source>
</evidence>
<organism evidence="9 10">
    <name type="scientific">Thermovibrio ammonificans (strain DSM 15698 / JCM 12110 / HB-1)</name>
    <dbReference type="NCBI Taxonomy" id="648996"/>
    <lineage>
        <taxon>Bacteria</taxon>
        <taxon>Pseudomonadati</taxon>
        <taxon>Aquificota</taxon>
        <taxon>Aquificia</taxon>
        <taxon>Desulfurobacteriales</taxon>
        <taxon>Desulfurobacteriaceae</taxon>
        <taxon>Thermovibrio</taxon>
    </lineage>
</organism>
<dbReference type="KEGG" id="tam:Theam_0413"/>
<feature type="transmembrane region" description="Helical" evidence="7">
    <location>
        <begin position="260"/>
        <end position="280"/>
    </location>
</feature>
<feature type="transmembrane region" description="Helical" evidence="7">
    <location>
        <begin position="52"/>
        <end position="71"/>
    </location>
</feature>
<dbReference type="GO" id="GO:0016020">
    <property type="term" value="C:membrane"/>
    <property type="evidence" value="ECO:0007669"/>
    <property type="project" value="UniProtKB-SubCell"/>
</dbReference>
<dbReference type="RefSeq" id="WP_013537171.1">
    <property type="nucleotide sequence ID" value="NC_014926.1"/>
</dbReference>
<dbReference type="eggNOG" id="COG0475">
    <property type="taxonomic scope" value="Bacteria"/>
</dbReference>
<evidence type="ECO:0000313" key="9">
    <source>
        <dbReference type="EMBL" id="ADU96385.1"/>
    </source>
</evidence>
<dbReference type="PANTHER" id="PTHR42751">
    <property type="entry name" value="SODIUM/HYDROGEN EXCHANGER FAMILY/TRKA DOMAIN PROTEIN"/>
    <property type="match status" value="1"/>
</dbReference>
<feature type="transmembrane region" description="Helical" evidence="7">
    <location>
        <begin position="173"/>
        <end position="192"/>
    </location>
</feature>
<comment type="similarity">
    <text evidence="2">Belongs to the monovalent cation:proton antiporter 2 (CPA2) transporter (TC 2.A.37) family.</text>
</comment>
<proteinExistence type="inferred from homology"/>
<dbReference type="PANTHER" id="PTHR42751:SF6">
    <property type="entry name" value="CONSERVED INTEGRAL MEMBRANE TRANSPORT PROTEIN-RELATED"/>
    <property type="match status" value="1"/>
</dbReference>
<feature type="transmembrane region" description="Helical" evidence="7">
    <location>
        <begin position="83"/>
        <end position="104"/>
    </location>
</feature>